<feature type="transmembrane region" description="Helical" evidence="11">
    <location>
        <begin position="6"/>
        <end position="25"/>
    </location>
</feature>
<dbReference type="RefSeq" id="WP_124938810.1">
    <property type="nucleotide sequence ID" value="NZ_RJVQ01000012.1"/>
</dbReference>
<dbReference type="OrthoDB" id="9816005at2"/>
<dbReference type="NCBIfam" id="TIGR01410">
    <property type="entry name" value="tatB"/>
    <property type="match status" value="1"/>
</dbReference>
<evidence type="ECO:0000256" key="1">
    <source>
        <dbReference type="ARBA" id="ARBA00004167"/>
    </source>
</evidence>
<evidence type="ECO:0000256" key="3">
    <source>
        <dbReference type="ARBA" id="ARBA00022475"/>
    </source>
</evidence>
<gene>
    <name evidence="9 12" type="primary">tatB</name>
    <name evidence="12" type="ORF">EES38_19125</name>
</gene>
<name>A0A3N9TCA1_9VIBR</name>
<comment type="similarity">
    <text evidence="9">Belongs to the TatB family.</text>
</comment>
<evidence type="ECO:0000256" key="8">
    <source>
        <dbReference type="ARBA" id="ARBA00023136"/>
    </source>
</evidence>
<evidence type="ECO:0000256" key="4">
    <source>
        <dbReference type="ARBA" id="ARBA00022692"/>
    </source>
</evidence>
<keyword evidence="13" id="KW-1185">Reference proteome</keyword>
<evidence type="ECO:0000313" key="13">
    <source>
        <dbReference type="Proteomes" id="UP000281112"/>
    </source>
</evidence>
<dbReference type="HAMAP" id="MF_00237">
    <property type="entry name" value="TatB"/>
    <property type="match status" value="1"/>
</dbReference>
<dbReference type="PANTHER" id="PTHR33162">
    <property type="entry name" value="SEC-INDEPENDENT PROTEIN TRANSLOCASE PROTEIN TATA, CHLOROPLASTIC"/>
    <property type="match status" value="1"/>
</dbReference>
<evidence type="ECO:0000256" key="5">
    <source>
        <dbReference type="ARBA" id="ARBA00022927"/>
    </source>
</evidence>
<keyword evidence="7 9" id="KW-0811">Translocation</keyword>
<dbReference type="Pfam" id="PF02416">
    <property type="entry name" value="TatA_B_E"/>
    <property type="match status" value="1"/>
</dbReference>
<keyword evidence="3 9" id="KW-1003">Cell membrane</keyword>
<proteinExistence type="inferred from homology"/>
<evidence type="ECO:0000256" key="7">
    <source>
        <dbReference type="ARBA" id="ARBA00023010"/>
    </source>
</evidence>
<keyword evidence="2 9" id="KW-0813">Transport</keyword>
<comment type="caution">
    <text evidence="12">The sequence shown here is derived from an EMBL/GenBank/DDBJ whole genome shotgun (WGS) entry which is preliminary data.</text>
</comment>
<comment type="function">
    <text evidence="9">Part of the twin-arginine translocation (Tat) system that transports large folded proteins containing a characteristic twin-arginine motif in their signal peptide across membranes. Together with TatC, TatB is part of a receptor directly interacting with Tat signal peptides. TatB may form an oligomeric binding site that transiently accommodates folded Tat precursor proteins before their translocation.</text>
</comment>
<evidence type="ECO:0000256" key="2">
    <source>
        <dbReference type="ARBA" id="ARBA00022448"/>
    </source>
</evidence>
<dbReference type="PRINTS" id="PR01506">
    <property type="entry name" value="TATBPROTEIN"/>
</dbReference>
<evidence type="ECO:0000256" key="9">
    <source>
        <dbReference type="HAMAP-Rule" id="MF_00237"/>
    </source>
</evidence>
<keyword evidence="4 9" id="KW-0812">Transmembrane</keyword>
<organism evidence="12 13">
    <name type="scientific">Vibrio viridaestus</name>
    <dbReference type="NCBI Taxonomy" id="2487322"/>
    <lineage>
        <taxon>Bacteria</taxon>
        <taxon>Pseudomonadati</taxon>
        <taxon>Pseudomonadota</taxon>
        <taxon>Gammaproteobacteria</taxon>
        <taxon>Vibrionales</taxon>
        <taxon>Vibrionaceae</taxon>
        <taxon>Vibrio</taxon>
    </lineage>
</organism>
<dbReference type="GO" id="GO:0008320">
    <property type="term" value="F:protein transmembrane transporter activity"/>
    <property type="evidence" value="ECO:0007669"/>
    <property type="project" value="UniProtKB-UniRule"/>
</dbReference>
<dbReference type="PANTHER" id="PTHR33162:SF1">
    <property type="entry name" value="SEC-INDEPENDENT PROTEIN TRANSLOCASE PROTEIN TATA, CHLOROPLASTIC"/>
    <property type="match status" value="1"/>
</dbReference>
<accession>A0A3N9TCA1</accession>
<feature type="region of interest" description="Disordered" evidence="10">
    <location>
        <begin position="89"/>
        <end position="128"/>
    </location>
</feature>
<dbReference type="Gene3D" id="1.20.5.3310">
    <property type="match status" value="1"/>
</dbReference>
<dbReference type="Proteomes" id="UP000281112">
    <property type="component" value="Unassembled WGS sequence"/>
</dbReference>
<evidence type="ECO:0000256" key="11">
    <source>
        <dbReference type="SAM" id="Phobius"/>
    </source>
</evidence>
<feature type="compositionally biased region" description="Polar residues" evidence="10">
    <location>
        <begin position="118"/>
        <end position="128"/>
    </location>
</feature>
<sequence length="128" mass="14326">MFDIGFWELVLIFIIGLVVLGPEKLPNAIRSVMKFTNAVRQTANSVKNELSQELKLKELQDDLKQSENLGLKELSSELHSSVDSFKKSVTEVQSSYERPASGKENQEDDSPKNEMSSDSKANQPHSKS</sequence>
<dbReference type="InterPro" id="IPR018448">
    <property type="entry name" value="TatB"/>
</dbReference>
<evidence type="ECO:0000256" key="10">
    <source>
        <dbReference type="SAM" id="MobiDB-lite"/>
    </source>
</evidence>
<comment type="subcellular location">
    <subcellularLocation>
        <location evidence="9">Cell membrane</location>
        <topology evidence="9">Single-pass membrane protein</topology>
    </subcellularLocation>
    <subcellularLocation>
        <location evidence="1">Membrane</location>
        <topology evidence="1">Single-pass membrane protein</topology>
    </subcellularLocation>
</comment>
<feature type="compositionally biased region" description="Basic and acidic residues" evidence="10">
    <location>
        <begin position="100"/>
        <end position="117"/>
    </location>
</feature>
<evidence type="ECO:0000256" key="6">
    <source>
        <dbReference type="ARBA" id="ARBA00022989"/>
    </source>
</evidence>
<keyword evidence="6 9" id="KW-1133">Transmembrane helix</keyword>
<dbReference type="InterPro" id="IPR003369">
    <property type="entry name" value="TatA/B/E"/>
</dbReference>
<dbReference type="GO" id="GO:0043953">
    <property type="term" value="P:protein transport by the Tat complex"/>
    <property type="evidence" value="ECO:0007669"/>
    <property type="project" value="UniProtKB-UniRule"/>
</dbReference>
<comment type="subunit">
    <text evidence="9">The Tat system comprises two distinct complexes: a TatABC complex, containing multiple copies of TatA, TatB and TatC subunits, and a separate TatA complex, containing only TatA subunits. Substrates initially bind to the TatABC complex, which probably triggers association of the separate TatA complex to form the active translocon.</text>
</comment>
<dbReference type="AlphaFoldDB" id="A0A3N9TCA1"/>
<keyword evidence="5 9" id="KW-0653">Protein transport</keyword>
<keyword evidence="8 9" id="KW-0472">Membrane</keyword>
<dbReference type="GO" id="GO:0033281">
    <property type="term" value="C:TAT protein transport complex"/>
    <property type="evidence" value="ECO:0007669"/>
    <property type="project" value="UniProtKB-UniRule"/>
</dbReference>
<protein>
    <recommendedName>
        <fullName evidence="9">Sec-independent protein translocase protein TatB</fullName>
    </recommendedName>
</protein>
<dbReference type="EMBL" id="RJVQ01000012">
    <property type="protein sequence ID" value="RQW61454.1"/>
    <property type="molecule type" value="Genomic_DNA"/>
</dbReference>
<evidence type="ECO:0000313" key="12">
    <source>
        <dbReference type="EMBL" id="RQW61454.1"/>
    </source>
</evidence>
<reference evidence="12 13" key="1">
    <citation type="submission" date="2018-11" db="EMBL/GenBank/DDBJ databases">
        <title>Vibrio LJC006 sp. nov., isolated from seawater during the bloom of the enteromorpha.</title>
        <authorList>
            <person name="Liang J."/>
        </authorList>
    </citation>
    <scope>NUCLEOTIDE SEQUENCE [LARGE SCALE GENOMIC DNA]</scope>
    <source>
        <strain evidence="12 13">LJC006</strain>
    </source>
</reference>